<keyword evidence="1" id="KW-0472">Membrane</keyword>
<reference evidence="3 4" key="1">
    <citation type="submission" date="2021-09" db="EMBL/GenBank/DDBJ databases">
        <title>Genomic insights and catalytic innovation underlie evolution of tropane alkaloids biosynthesis.</title>
        <authorList>
            <person name="Wang Y.-J."/>
            <person name="Tian T."/>
            <person name="Huang J.-P."/>
            <person name="Huang S.-X."/>
        </authorList>
    </citation>
    <scope>NUCLEOTIDE SEQUENCE [LARGE SCALE GENOMIC DNA]</scope>
    <source>
        <strain evidence="3">KIB-2018</strain>
        <tissue evidence="3">Leaf</tissue>
    </source>
</reference>
<keyword evidence="1" id="KW-0812">Transmembrane</keyword>
<dbReference type="CDD" id="cd00158">
    <property type="entry name" value="RHOD"/>
    <property type="match status" value="1"/>
</dbReference>
<evidence type="ECO:0000313" key="4">
    <source>
        <dbReference type="Proteomes" id="UP001159364"/>
    </source>
</evidence>
<dbReference type="Proteomes" id="UP001159364">
    <property type="component" value="Linkage Group LG02"/>
</dbReference>
<feature type="transmembrane region" description="Helical" evidence="1">
    <location>
        <begin position="182"/>
        <end position="205"/>
    </location>
</feature>
<dbReference type="PANTHER" id="PTHR34209:SF1">
    <property type="entry name" value="CALCIUM SENSING RECEPTOR, CHLOROPLASTIC"/>
    <property type="match status" value="1"/>
</dbReference>
<dbReference type="AlphaFoldDB" id="A0AAV8U1G8"/>
<evidence type="ECO:0000259" key="2">
    <source>
        <dbReference type="PROSITE" id="PS50206"/>
    </source>
</evidence>
<dbReference type="SUPFAM" id="SSF52821">
    <property type="entry name" value="Rhodanese/Cell cycle control phosphatase"/>
    <property type="match status" value="1"/>
</dbReference>
<protein>
    <recommendedName>
        <fullName evidence="2">Rhodanese domain-containing protein</fullName>
    </recommendedName>
</protein>
<gene>
    <name evidence="3" type="ORF">K2173_027397</name>
</gene>
<comment type="caution">
    <text evidence="3">The sequence shown here is derived from an EMBL/GenBank/DDBJ whole genome shotgun (WGS) entry which is preliminary data.</text>
</comment>
<dbReference type="InterPro" id="IPR036873">
    <property type="entry name" value="Rhodanese-like_dom_sf"/>
</dbReference>
<dbReference type="GO" id="GO:0090333">
    <property type="term" value="P:regulation of stomatal closure"/>
    <property type="evidence" value="ECO:0007669"/>
    <property type="project" value="InterPro"/>
</dbReference>
<name>A0AAV8U1G8_9ROSI</name>
<dbReference type="GO" id="GO:0009704">
    <property type="term" value="P:de-etiolation"/>
    <property type="evidence" value="ECO:0007669"/>
    <property type="project" value="InterPro"/>
</dbReference>
<evidence type="ECO:0000256" key="1">
    <source>
        <dbReference type="SAM" id="Phobius"/>
    </source>
</evidence>
<dbReference type="Pfam" id="PF00581">
    <property type="entry name" value="Rhodanese"/>
    <property type="match status" value="1"/>
</dbReference>
<dbReference type="GO" id="GO:0071277">
    <property type="term" value="P:cellular response to calcium ion"/>
    <property type="evidence" value="ECO:0007669"/>
    <property type="project" value="InterPro"/>
</dbReference>
<evidence type="ECO:0000313" key="3">
    <source>
        <dbReference type="EMBL" id="KAJ8772220.1"/>
    </source>
</evidence>
<dbReference type="PROSITE" id="PS50206">
    <property type="entry name" value="RHODANESE_3"/>
    <property type="match status" value="1"/>
</dbReference>
<feature type="domain" description="Rhodanese" evidence="2">
    <location>
        <begin position="226"/>
        <end position="347"/>
    </location>
</feature>
<dbReference type="InterPro" id="IPR001763">
    <property type="entry name" value="Rhodanese-like_dom"/>
</dbReference>
<keyword evidence="4" id="KW-1185">Reference proteome</keyword>
<keyword evidence="1" id="KW-1133">Transmembrane helix</keyword>
<organism evidence="3 4">
    <name type="scientific">Erythroxylum novogranatense</name>
    <dbReference type="NCBI Taxonomy" id="1862640"/>
    <lineage>
        <taxon>Eukaryota</taxon>
        <taxon>Viridiplantae</taxon>
        <taxon>Streptophyta</taxon>
        <taxon>Embryophyta</taxon>
        <taxon>Tracheophyta</taxon>
        <taxon>Spermatophyta</taxon>
        <taxon>Magnoliopsida</taxon>
        <taxon>eudicotyledons</taxon>
        <taxon>Gunneridae</taxon>
        <taxon>Pentapetalae</taxon>
        <taxon>rosids</taxon>
        <taxon>fabids</taxon>
        <taxon>Malpighiales</taxon>
        <taxon>Erythroxylaceae</taxon>
        <taxon>Erythroxylum</taxon>
    </lineage>
</organism>
<dbReference type="EMBL" id="JAIWQS010000002">
    <property type="protein sequence ID" value="KAJ8772220.1"/>
    <property type="molecule type" value="Genomic_DNA"/>
</dbReference>
<dbReference type="InterPro" id="IPR044690">
    <property type="entry name" value="CAS_plant"/>
</dbReference>
<accession>A0AAV8U1G8</accession>
<sequence>MALRSSLTARLPLPSPSTPKATIFKRPISPASLPTSTSLSLLALSAPPSEAKAFTLSKDQIVSSLTDIEKTLNQVEEVGSSILDTAQSVVGFFSNALKPGIDVALPIVKQAGEEALKIASPAISEASKKAQEAIESSGIDTQPVLSATKTVVDAAQKSTVVIEKAKPIASSTVETISSTDPIVIIGTAGAIYLAYLLFPSIWSVVSFSLRGYKGELTPAQALDAISTKNHVLIDIRSQKDKDKAGVPRLPSSAKNKIMAIPLEELPSKLRGLVRSVKQVEGELAALKISFLKRLNKGSNIIIMDSYSDSAKIVARALTRLGFKNCWIVADGFSGSKGWLQSRLGTDTYNVSFAEVLSPTRVIPAAARRLGTTSTKLLPGAD</sequence>
<dbReference type="PANTHER" id="PTHR34209">
    <property type="entry name" value="RHODANESE/CELL CYCLE CONTROL PHOSPHATASE SUPERFAMILY PROTEIN"/>
    <property type="match status" value="1"/>
</dbReference>
<proteinExistence type="predicted"/>
<dbReference type="Gene3D" id="3.40.250.10">
    <property type="entry name" value="Rhodanese-like domain"/>
    <property type="match status" value="1"/>
</dbReference>